<protein>
    <recommendedName>
        <fullName evidence="2">Reverse transcriptase</fullName>
    </recommendedName>
</protein>
<evidence type="ECO:0000313" key="1">
    <source>
        <dbReference type="EMBL" id="KAL0313610.1"/>
    </source>
</evidence>
<accession>A0AAW2L306</accession>
<sequence>VFMVSRDAVFHEGVFPFPEVTEPNDDCPLPIHILDHEPLEPTTFMQAQLHPKWRQAMTDELEALEKNNTWEVTPLPPDKTTIGCRWVFKVK</sequence>
<dbReference type="AlphaFoldDB" id="A0AAW2L306"/>
<proteinExistence type="predicted"/>
<feature type="non-terminal residue" evidence="1">
    <location>
        <position position="1"/>
    </location>
</feature>
<dbReference type="EMBL" id="JACGWJ010000026">
    <property type="protein sequence ID" value="KAL0313610.1"/>
    <property type="molecule type" value="Genomic_DNA"/>
</dbReference>
<name>A0AAW2L306_SESRA</name>
<reference evidence="1" key="1">
    <citation type="submission" date="2020-06" db="EMBL/GenBank/DDBJ databases">
        <authorList>
            <person name="Li T."/>
            <person name="Hu X."/>
            <person name="Zhang T."/>
            <person name="Song X."/>
            <person name="Zhang H."/>
            <person name="Dai N."/>
            <person name="Sheng W."/>
            <person name="Hou X."/>
            <person name="Wei L."/>
        </authorList>
    </citation>
    <scope>NUCLEOTIDE SEQUENCE</scope>
    <source>
        <strain evidence="1">G02</strain>
        <tissue evidence="1">Leaf</tissue>
    </source>
</reference>
<evidence type="ECO:0008006" key="2">
    <source>
        <dbReference type="Google" id="ProtNLM"/>
    </source>
</evidence>
<reference evidence="1" key="2">
    <citation type="journal article" date="2024" name="Plant">
        <title>Genomic evolution and insights into agronomic trait innovations of Sesamum species.</title>
        <authorList>
            <person name="Miao H."/>
            <person name="Wang L."/>
            <person name="Qu L."/>
            <person name="Liu H."/>
            <person name="Sun Y."/>
            <person name="Le M."/>
            <person name="Wang Q."/>
            <person name="Wei S."/>
            <person name="Zheng Y."/>
            <person name="Lin W."/>
            <person name="Duan Y."/>
            <person name="Cao H."/>
            <person name="Xiong S."/>
            <person name="Wang X."/>
            <person name="Wei L."/>
            <person name="Li C."/>
            <person name="Ma Q."/>
            <person name="Ju M."/>
            <person name="Zhao R."/>
            <person name="Li G."/>
            <person name="Mu C."/>
            <person name="Tian Q."/>
            <person name="Mei H."/>
            <person name="Zhang T."/>
            <person name="Gao T."/>
            <person name="Zhang H."/>
        </authorList>
    </citation>
    <scope>NUCLEOTIDE SEQUENCE</scope>
    <source>
        <strain evidence="1">G02</strain>
    </source>
</reference>
<gene>
    <name evidence="1" type="ORF">Sradi_5760300</name>
</gene>
<organism evidence="1">
    <name type="scientific">Sesamum radiatum</name>
    <name type="common">Black benniseed</name>
    <dbReference type="NCBI Taxonomy" id="300843"/>
    <lineage>
        <taxon>Eukaryota</taxon>
        <taxon>Viridiplantae</taxon>
        <taxon>Streptophyta</taxon>
        <taxon>Embryophyta</taxon>
        <taxon>Tracheophyta</taxon>
        <taxon>Spermatophyta</taxon>
        <taxon>Magnoliopsida</taxon>
        <taxon>eudicotyledons</taxon>
        <taxon>Gunneridae</taxon>
        <taxon>Pentapetalae</taxon>
        <taxon>asterids</taxon>
        <taxon>lamiids</taxon>
        <taxon>Lamiales</taxon>
        <taxon>Pedaliaceae</taxon>
        <taxon>Sesamum</taxon>
    </lineage>
</organism>
<comment type="caution">
    <text evidence="1">The sequence shown here is derived from an EMBL/GenBank/DDBJ whole genome shotgun (WGS) entry which is preliminary data.</text>
</comment>